<evidence type="ECO:0000313" key="3">
    <source>
        <dbReference type="Proteomes" id="UP000298030"/>
    </source>
</evidence>
<comment type="caution">
    <text evidence="2">The sequence shown here is derived from an EMBL/GenBank/DDBJ whole genome shotgun (WGS) entry which is preliminary data.</text>
</comment>
<dbReference type="PANTHER" id="PTHR37487:SF2">
    <property type="entry name" value="EXPRESSED PROTEIN"/>
    <property type="match status" value="1"/>
</dbReference>
<dbReference type="Proteomes" id="UP000298030">
    <property type="component" value="Unassembled WGS sequence"/>
</dbReference>
<reference evidence="2 3" key="1">
    <citation type="journal article" date="2019" name="Nat. Ecol. Evol.">
        <title>Megaphylogeny resolves global patterns of mushroom evolution.</title>
        <authorList>
            <person name="Varga T."/>
            <person name="Krizsan K."/>
            <person name="Foldi C."/>
            <person name="Dima B."/>
            <person name="Sanchez-Garcia M."/>
            <person name="Sanchez-Ramirez S."/>
            <person name="Szollosi G.J."/>
            <person name="Szarkandi J.G."/>
            <person name="Papp V."/>
            <person name="Albert L."/>
            <person name="Andreopoulos W."/>
            <person name="Angelini C."/>
            <person name="Antonin V."/>
            <person name="Barry K.W."/>
            <person name="Bougher N.L."/>
            <person name="Buchanan P."/>
            <person name="Buyck B."/>
            <person name="Bense V."/>
            <person name="Catcheside P."/>
            <person name="Chovatia M."/>
            <person name="Cooper J."/>
            <person name="Damon W."/>
            <person name="Desjardin D."/>
            <person name="Finy P."/>
            <person name="Geml J."/>
            <person name="Haridas S."/>
            <person name="Hughes K."/>
            <person name="Justo A."/>
            <person name="Karasinski D."/>
            <person name="Kautmanova I."/>
            <person name="Kiss B."/>
            <person name="Kocsube S."/>
            <person name="Kotiranta H."/>
            <person name="LaButti K.M."/>
            <person name="Lechner B.E."/>
            <person name="Liimatainen K."/>
            <person name="Lipzen A."/>
            <person name="Lukacs Z."/>
            <person name="Mihaltcheva S."/>
            <person name="Morgado L.N."/>
            <person name="Niskanen T."/>
            <person name="Noordeloos M.E."/>
            <person name="Ohm R.A."/>
            <person name="Ortiz-Santana B."/>
            <person name="Ovrebo C."/>
            <person name="Racz N."/>
            <person name="Riley R."/>
            <person name="Savchenko A."/>
            <person name="Shiryaev A."/>
            <person name="Soop K."/>
            <person name="Spirin V."/>
            <person name="Szebenyi C."/>
            <person name="Tomsovsky M."/>
            <person name="Tulloss R.E."/>
            <person name="Uehling J."/>
            <person name="Grigoriev I.V."/>
            <person name="Vagvolgyi C."/>
            <person name="Papp T."/>
            <person name="Martin F.M."/>
            <person name="Miettinen O."/>
            <person name="Hibbett D.S."/>
            <person name="Nagy L.G."/>
        </authorList>
    </citation>
    <scope>NUCLEOTIDE SEQUENCE [LARGE SCALE GENOMIC DNA]</scope>
    <source>
        <strain evidence="2 3">FP101781</strain>
    </source>
</reference>
<organism evidence="2 3">
    <name type="scientific">Coprinellus micaceus</name>
    <name type="common">Glistening ink-cap mushroom</name>
    <name type="synonym">Coprinus micaceus</name>
    <dbReference type="NCBI Taxonomy" id="71717"/>
    <lineage>
        <taxon>Eukaryota</taxon>
        <taxon>Fungi</taxon>
        <taxon>Dikarya</taxon>
        <taxon>Basidiomycota</taxon>
        <taxon>Agaricomycotina</taxon>
        <taxon>Agaricomycetes</taxon>
        <taxon>Agaricomycetidae</taxon>
        <taxon>Agaricales</taxon>
        <taxon>Agaricineae</taxon>
        <taxon>Psathyrellaceae</taxon>
        <taxon>Coprinellus</taxon>
    </lineage>
</organism>
<protein>
    <submittedName>
        <fullName evidence="2">Uncharacterized protein</fullName>
    </submittedName>
</protein>
<dbReference type="STRING" id="71717.A0A4Y7TKE5"/>
<gene>
    <name evidence="2" type="ORF">FA13DRAFT_1729326</name>
</gene>
<dbReference type="PANTHER" id="PTHR37487">
    <property type="entry name" value="CHROMOSOME 1, WHOLE GENOME SHOTGUN SEQUENCE"/>
    <property type="match status" value="1"/>
</dbReference>
<name>A0A4Y7TKE5_COPMI</name>
<sequence>MKFLAVAGALISLIPAISGLVINTPTGVVTCQPILLTYGQGTPPYYLSILPGGQVAGTPLHVWDPTNAESMTWIVDIPAGTAISLAVKDSTGAQAYSDTINVQGSADTTCLGGASSANAAAASSSRAAAPAASGTARAPITSAAATTAATHAAVSQSASSNAITGNGAGNSGSTAALNKGRRLSTGSYGFGAAVGLIGALLI</sequence>
<proteinExistence type="predicted"/>
<keyword evidence="1" id="KW-0732">Signal</keyword>
<dbReference type="EMBL" id="QPFP01000009">
    <property type="protein sequence ID" value="TEB34667.1"/>
    <property type="molecule type" value="Genomic_DNA"/>
</dbReference>
<accession>A0A4Y7TKE5</accession>
<evidence type="ECO:0000256" key="1">
    <source>
        <dbReference type="SAM" id="SignalP"/>
    </source>
</evidence>
<evidence type="ECO:0000313" key="2">
    <source>
        <dbReference type="EMBL" id="TEB34667.1"/>
    </source>
</evidence>
<dbReference type="AlphaFoldDB" id="A0A4Y7TKE5"/>
<keyword evidence="3" id="KW-1185">Reference proteome</keyword>
<feature type="chain" id="PRO_5021296999" evidence="1">
    <location>
        <begin position="20"/>
        <end position="202"/>
    </location>
</feature>
<dbReference type="OrthoDB" id="3362246at2759"/>
<feature type="signal peptide" evidence="1">
    <location>
        <begin position="1"/>
        <end position="19"/>
    </location>
</feature>